<proteinExistence type="inferred from homology"/>
<organism evidence="8 9">
    <name type="scientific">Ursus maritimus</name>
    <name type="common">Polar bear</name>
    <name type="synonym">Thalarctos maritimus</name>
    <dbReference type="NCBI Taxonomy" id="29073"/>
    <lineage>
        <taxon>Eukaryota</taxon>
        <taxon>Metazoa</taxon>
        <taxon>Chordata</taxon>
        <taxon>Craniata</taxon>
        <taxon>Vertebrata</taxon>
        <taxon>Euteleostomi</taxon>
        <taxon>Mammalia</taxon>
        <taxon>Eutheria</taxon>
        <taxon>Laurasiatheria</taxon>
        <taxon>Carnivora</taxon>
        <taxon>Caniformia</taxon>
        <taxon>Ursidae</taxon>
        <taxon>Ursus</taxon>
    </lineage>
</organism>
<feature type="compositionally biased region" description="Low complexity" evidence="6">
    <location>
        <begin position="250"/>
        <end position="262"/>
    </location>
</feature>
<protein>
    <submittedName>
        <fullName evidence="9">Proline rich transmembrane protein 1B</fullName>
    </submittedName>
</protein>
<feature type="compositionally biased region" description="Low complexity" evidence="6">
    <location>
        <begin position="162"/>
        <end position="183"/>
    </location>
</feature>
<comment type="similarity">
    <text evidence="2">Belongs to the CD225/Dispanin family.</text>
</comment>
<keyword evidence="8" id="KW-1185">Reference proteome</keyword>
<feature type="transmembrane region" description="Helical" evidence="7">
    <location>
        <begin position="397"/>
        <end position="419"/>
    </location>
</feature>
<gene>
    <name evidence="9" type="primary">PRRT1B</name>
</gene>
<evidence type="ECO:0000256" key="1">
    <source>
        <dbReference type="ARBA" id="ARBA00004370"/>
    </source>
</evidence>
<evidence type="ECO:0000256" key="4">
    <source>
        <dbReference type="ARBA" id="ARBA00022989"/>
    </source>
</evidence>
<dbReference type="Proteomes" id="UP000261680">
    <property type="component" value="Unplaced"/>
</dbReference>
<feature type="compositionally biased region" description="Low complexity" evidence="6">
    <location>
        <begin position="278"/>
        <end position="295"/>
    </location>
</feature>
<evidence type="ECO:0000256" key="7">
    <source>
        <dbReference type="SAM" id="Phobius"/>
    </source>
</evidence>
<name>A0A8M1FVB0_URSMA</name>
<dbReference type="CTD" id="642515"/>
<reference evidence="9" key="1">
    <citation type="submission" date="2025-08" db="UniProtKB">
        <authorList>
            <consortium name="RefSeq"/>
        </authorList>
    </citation>
    <scope>IDENTIFICATION</scope>
    <source>
        <tissue evidence="9">Whole blood</tissue>
    </source>
</reference>
<dbReference type="InterPro" id="IPR051423">
    <property type="entry name" value="CD225/Dispanin"/>
</dbReference>
<evidence type="ECO:0000256" key="2">
    <source>
        <dbReference type="ARBA" id="ARBA00006843"/>
    </source>
</evidence>
<dbReference type="RefSeq" id="XP_040487288.1">
    <property type="nucleotide sequence ID" value="XM_040631354.1"/>
</dbReference>
<dbReference type="AlphaFoldDB" id="A0A8M1FVB0"/>
<sequence>MKVNSQDDKGPEEICQAWKSQPVWQTGPVTSEELVTIHRFGELKKKSTKGMTSPLNAARSPEWDCTLGKDARKRRCLHEGSSRLPSVASFREWPRTHVLVKLRGFHVKLFVSGLSCCGKRKGRWGSRDRPGLGVHPRVLRPPALRAGEEHPRGPRPLPAPAPRSARAGPPAGAAAGPQGGQSLTRRAAASRKPEPAAPGEPGPTAAGGGARAAGGRARTAGGVRHGRSTWCFFPGADSKGGSGPGASEDPLSPVLPQLPRRPQLLDEDGGPSEEVATDGDSSPAPEDPPAEAAGEARLGPKVAAGGVPNIGFVGEPPPYAPPDPKAVHLLYPPFPQGPVLFQPGPSPQALYPPPPATPLYPAPTAPPLFAPFPVYNSPVAGVPAPAAVEHRPLPKDYMMESVLVTLFCCLLTGLIAIVYSHETRAALSRGDLAQAEDASRKARSLVLFSLLFGVFVATSWVVYVVVALYLP</sequence>
<dbReference type="OrthoDB" id="6083617at2759"/>
<keyword evidence="4 7" id="KW-1133">Transmembrane helix</keyword>
<dbReference type="PANTHER" id="PTHR14948">
    <property type="entry name" value="NG5"/>
    <property type="match status" value="1"/>
</dbReference>
<feature type="transmembrane region" description="Helical" evidence="7">
    <location>
        <begin position="445"/>
        <end position="470"/>
    </location>
</feature>
<feature type="compositionally biased region" description="Low complexity" evidence="6">
    <location>
        <begin position="213"/>
        <end position="222"/>
    </location>
</feature>
<dbReference type="InterPro" id="IPR007593">
    <property type="entry name" value="CD225/Dispanin_fam"/>
</dbReference>
<evidence type="ECO:0000256" key="3">
    <source>
        <dbReference type="ARBA" id="ARBA00022692"/>
    </source>
</evidence>
<dbReference type="KEGG" id="umr:121103026"/>
<accession>A0A8M1FVB0</accession>
<feature type="compositionally biased region" description="Acidic residues" evidence="6">
    <location>
        <begin position="265"/>
        <end position="277"/>
    </location>
</feature>
<dbReference type="GO" id="GO:0016020">
    <property type="term" value="C:membrane"/>
    <property type="evidence" value="ECO:0007669"/>
    <property type="project" value="UniProtKB-SubCell"/>
</dbReference>
<evidence type="ECO:0000256" key="6">
    <source>
        <dbReference type="SAM" id="MobiDB-lite"/>
    </source>
</evidence>
<evidence type="ECO:0000256" key="5">
    <source>
        <dbReference type="ARBA" id="ARBA00023136"/>
    </source>
</evidence>
<feature type="region of interest" description="Disordered" evidence="6">
    <location>
        <begin position="121"/>
        <end position="295"/>
    </location>
</feature>
<dbReference type="GeneID" id="121103026"/>
<evidence type="ECO:0000313" key="9">
    <source>
        <dbReference type="RefSeq" id="XP_040487288.1"/>
    </source>
</evidence>
<dbReference type="Pfam" id="PF04505">
    <property type="entry name" value="CD225"/>
    <property type="match status" value="1"/>
</dbReference>
<evidence type="ECO:0000313" key="8">
    <source>
        <dbReference type="Proteomes" id="UP000261680"/>
    </source>
</evidence>
<comment type="subcellular location">
    <subcellularLocation>
        <location evidence="1">Membrane</location>
    </subcellularLocation>
</comment>
<dbReference type="PANTHER" id="PTHR14948:SF18">
    <property type="entry name" value="PROLINE RICH TRANSMEMBRANE PROTEIN 1B"/>
    <property type="match status" value="1"/>
</dbReference>
<keyword evidence="5 7" id="KW-0472">Membrane</keyword>
<keyword evidence="3 7" id="KW-0812">Transmembrane</keyword>